<organism evidence="2 3">
    <name type="scientific">Mycobacterium kansasii</name>
    <dbReference type="NCBI Taxonomy" id="1768"/>
    <lineage>
        <taxon>Bacteria</taxon>
        <taxon>Bacillati</taxon>
        <taxon>Actinomycetota</taxon>
        <taxon>Actinomycetes</taxon>
        <taxon>Mycobacteriales</taxon>
        <taxon>Mycobacteriaceae</taxon>
        <taxon>Mycobacterium</taxon>
    </lineage>
</organism>
<feature type="region of interest" description="Disordered" evidence="1">
    <location>
        <begin position="1"/>
        <end position="66"/>
    </location>
</feature>
<reference evidence="2 3" key="1">
    <citation type="submission" date="2020-07" db="EMBL/GenBank/DDBJ databases">
        <title>Mycobacterium kansasii (former subtype) with zoonotic potential isolated from diseased indoor pet cat, Japan.</title>
        <authorList>
            <person name="Fukano H."/>
            <person name="Terazono T."/>
            <person name="Hoshino Y."/>
        </authorList>
    </citation>
    <scope>NUCLEOTIDE SEQUENCE [LARGE SCALE GENOMIC DNA]</scope>
    <source>
        <strain evidence="2 3">Kuro-I</strain>
    </source>
</reference>
<name>A0A7G1ILM8_MYCKA</name>
<dbReference type="EMBL" id="AP023343">
    <property type="protein sequence ID" value="BCI90739.1"/>
    <property type="molecule type" value="Genomic_DNA"/>
</dbReference>
<feature type="compositionally biased region" description="Polar residues" evidence="1">
    <location>
        <begin position="22"/>
        <end position="35"/>
    </location>
</feature>
<dbReference type="Proteomes" id="UP000516380">
    <property type="component" value="Chromosome"/>
</dbReference>
<evidence type="ECO:0000313" key="3">
    <source>
        <dbReference type="Proteomes" id="UP000516380"/>
    </source>
</evidence>
<protein>
    <submittedName>
        <fullName evidence="2">Uncharacterized protein</fullName>
    </submittedName>
</protein>
<evidence type="ECO:0000256" key="1">
    <source>
        <dbReference type="SAM" id="MobiDB-lite"/>
    </source>
</evidence>
<keyword evidence="3" id="KW-1185">Reference proteome</keyword>
<accession>A0A7G1ILM8</accession>
<sequence length="108" mass="11149">MWVLPIPAMSAATADTRDSSSYQDLSIGSRDSANAATAPATKTCASAASQPPSAAITRARASSAGSNNCRCARKFCTRLRSPASKNRLSPVASIDVNTRNGLRASSFA</sequence>
<evidence type="ECO:0000313" key="2">
    <source>
        <dbReference type="EMBL" id="BCI90739.1"/>
    </source>
</evidence>
<dbReference type="AlphaFoldDB" id="A0A7G1ILM8"/>
<gene>
    <name evidence="2" type="ORF">NIIDMKKI_59450</name>
</gene>
<feature type="compositionally biased region" description="Low complexity" evidence="1">
    <location>
        <begin position="45"/>
        <end position="66"/>
    </location>
</feature>
<proteinExistence type="predicted"/>